<evidence type="ECO:0000256" key="1">
    <source>
        <dbReference type="ARBA" id="ARBA00008780"/>
    </source>
</evidence>
<sequence>MLSFTTLLLTASALVSAQSALNESQIIYSPSEGTCPLVNSSAIYNSTTHEGYIRSNYLISQDEYSYIAARQAKTSDSLIEFLDNLTIPGYNESSFANYFELLNQTNINVGLSFSGGGFRALFTGAGELMALDSRTSNSSALKGLLDSSTYISGLSGGSILLSTLLFNNWTSVESLINDKTTNIWNTTHSPVSRDISFWRELLDEVAPKKKAGYEISMVDIYGRILSRYMFDEDDDSYGLNAVWSDIKYTDAFIDYDIPFPIISATGGVDTNISEYAYNVFEINPFEFGSFSPYVGGFIPIEILGSILDAGLPFQSAHCTFDFDNAGFLTAASSNILEGYQDVLEGFLAGDANDTALAYRAFGQNISASYAEILLDMVNSDINDTLFALVDNPYYNSSLASIDSSMTTNETLKLVDGGYFDESVPLDSFLAPVRQIDVVFAFDNSGQTDDNWPSGDSLFATEERWAESFPDDNFYELPSSVEEFVELGLNKKPVFFGCNGSSLVTDENNPNATVEYNVMKPLLVYIPNTNYTTLSNITDYQFSYAERDAIVANGFEIAQNDGEEDFAQCVGCAIIRRSEERAGIDISPFCNKCFSKYCFEIESVPDNSTISEIIPKTIYSSSALPSQLSSYLSKKTVSGAFPTAFATSA</sequence>
<evidence type="ECO:0000256" key="2">
    <source>
        <dbReference type="ARBA" id="ARBA00013274"/>
    </source>
</evidence>
<dbReference type="InterPro" id="IPR002642">
    <property type="entry name" value="LysoPLipase_cat_dom"/>
</dbReference>
<organism evidence="11 12">
    <name type="scientific">Pichia membranifaciens NRRL Y-2026</name>
    <dbReference type="NCBI Taxonomy" id="763406"/>
    <lineage>
        <taxon>Eukaryota</taxon>
        <taxon>Fungi</taxon>
        <taxon>Dikarya</taxon>
        <taxon>Ascomycota</taxon>
        <taxon>Saccharomycotina</taxon>
        <taxon>Pichiomycetes</taxon>
        <taxon>Pichiales</taxon>
        <taxon>Pichiaceae</taxon>
        <taxon>Pichia</taxon>
    </lineage>
</organism>
<dbReference type="GO" id="GO:0004622">
    <property type="term" value="F:phosphatidylcholine lysophospholipase activity"/>
    <property type="evidence" value="ECO:0007669"/>
    <property type="project" value="UniProtKB-EC"/>
</dbReference>
<dbReference type="Gene3D" id="3.40.1090.10">
    <property type="entry name" value="Cytosolic phospholipase A2 catalytic domain"/>
    <property type="match status" value="1"/>
</dbReference>
<keyword evidence="12" id="KW-1185">Reference proteome</keyword>
<protein>
    <recommendedName>
        <fullName evidence="2 9">Lysophospholipase</fullName>
        <ecNumber evidence="2 9">3.1.1.5</ecNumber>
    </recommendedName>
</protein>
<evidence type="ECO:0000256" key="8">
    <source>
        <dbReference type="PROSITE-ProRule" id="PRU00555"/>
    </source>
</evidence>
<dbReference type="Pfam" id="PF01735">
    <property type="entry name" value="PLA2_B"/>
    <property type="match status" value="1"/>
</dbReference>
<dbReference type="RefSeq" id="XP_019019116.1">
    <property type="nucleotide sequence ID" value="XM_019162680.1"/>
</dbReference>
<dbReference type="PROSITE" id="PS51210">
    <property type="entry name" value="PLA2C"/>
    <property type="match status" value="1"/>
</dbReference>
<dbReference type="EMBL" id="KV454002">
    <property type="protein sequence ID" value="ODQ48003.1"/>
    <property type="molecule type" value="Genomic_DNA"/>
</dbReference>
<keyword evidence="4 8" id="KW-0378">Hydrolase</keyword>
<evidence type="ECO:0000256" key="7">
    <source>
        <dbReference type="ARBA" id="ARBA00023180"/>
    </source>
</evidence>
<evidence type="ECO:0000313" key="12">
    <source>
        <dbReference type="Proteomes" id="UP000094455"/>
    </source>
</evidence>
<dbReference type="AlphaFoldDB" id="A0A1E3NR18"/>
<evidence type="ECO:0000256" key="6">
    <source>
        <dbReference type="ARBA" id="ARBA00023098"/>
    </source>
</evidence>
<feature type="signal peptide" evidence="9">
    <location>
        <begin position="1"/>
        <end position="17"/>
    </location>
</feature>
<evidence type="ECO:0000259" key="10">
    <source>
        <dbReference type="PROSITE" id="PS51210"/>
    </source>
</evidence>
<reference evidence="11 12" key="1">
    <citation type="journal article" date="2016" name="Proc. Natl. Acad. Sci. U.S.A.">
        <title>Comparative genomics of biotechnologically important yeasts.</title>
        <authorList>
            <person name="Riley R."/>
            <person name="Haridas S."/>
            <person name="Wolfe K.H."/>
            <person name="Lopes M.R."/>
            <person name="Hittinger C.T."/>
            <person name="Goeker M."/>
            <person name="Salamov A.A."/>
            <person name="Wisecaver J.H."/>
            <person name="Long T.M."/>
            <person name="Calvey C.H."/>
            <person name="Aerts A.L."/>
            <person name="Barry K.W."/>
            <person name="Choi C."/>
            <person name="Clum A."/>
            <person name="Coughlan A.Y."/>
            <person name="Deshpande S."/>
            <person name="Douglass A.P."/>
            <person name="Hanson S.J."/>
            <person name="Klenk H.-P."/>
            <person name="LaButti K.M."/>
            <person name="Lapidus A."/>
            <person name="Lindquist E.A."/>
            <person name="Lipzen A.M."/>
            <person name="Meier-Kolthoff J.P."/>
            <person name="Ohm R.A."/>
            <person name="Otillar R.P."/>
            <person name="Pangilinan J.L."/>
            <person name="Peng Y."/>
            <person name="Rokas A."/>
            <person name="Rosa C.A."/>
            <person name="Scheuner C."/>
            <person name="Sibirny A.A."/>
            <person name="Slot J.C."/>
            <person name="Stielow J.B."/>
            <person name="Sun H."/>
            <person name="Kurtzman C.P."/>
            <person name="Blackwell M."/>
            <person name="Grigoriev I.V."/>
            <person name="Jeffries T.W."/>
        </authorList>
    </citation>
    <scope>NUCLEOTIDE SEQUENCE [LARGE SCALE GENOMIC DNA]</scope>
    <source>
        <strain evidence="11 12">NRRL Y-2026</strain>
    </source>
</reference>
<dbReference type="Proteomes" id="UP000094455">
    <property type="component" value="Unassembled WGS sequence"/>
</dbReference>
<feature type="chain" id="PRO_5009027321" description="Lysophospholipase" evidence="9">
    <location>
        <begin position="18"/>
        <end position="648"/>
    </location>
</feature>
<dbReference type="SMART" id="SM00022">
    <property type="entry name" value="PLAc"/>
    <property type="match status" value="1"/>
</dbReference>
<dbReference type="GO" id="GO:0005829">
    <property type="term" value="C:cytosol"/>
    <property type="evidence" value="ECO:0007669"/>
    <property type="project" value="TreeGrafter"/>
</dbReference>
<dbReference type="EC" id="3.1.1.5" evidence="2 9"/>
<dbReference type="GO" id="GO:0046475">
    <property type="term" value="P:glycerophospholipid catabolic process"/>
    <property type="evidence" value="ECO:0007669"/>
    <property type="project" value="TreeGrafter"/>
</dbReference>
<dbReference type="PANTHER" id="PTHR10728:SF33">
    <property type="entry name" value="LYSOPHOSPHOLIPASE 1-RELATED"/>
    <property type="match status" value="1"/>
</dbReference>
<evidence type="ECO:0000256" key="9">
    <source>
        <dbReference type="RuleBase" id="RU362103"/>
    </source>
</evidence>
<keyword evidence="5 8" id="KW-0442">Lipid degradation</keyword>
<feature type="domain" description="PLA2c" evidence="10">
    <location>
        <begin position="45"/>
        <end position="603"/>
    </location>
</feature>
<evidence type="ECO:0000256" key="3">
    <source>
        <dbReference type="ARBA" id="ARBA00022729"/>
    </source>
</evidence>
<comment type="catalytic activity">
    <reaction evidence="9">
        <text>a 1-acyl-sn-glycero-3-phosphocholine + H2O = sn-glycerol 3-phosphocholine + a fatty acid + H(+)</text>
        <dbReference type="Rhea" id="RHEA:15177"/>
        <dbReference type="ChEBI" id="CHEBI:15377"/>
        <dbReference type="ChEBI" id="CHEBI:15378"/>
        <dbReference type="ChEBI" id="CHEBI:16870"/>
        <dbReference type="ChEBI" id="CHEBI:28868"/>
        <dbReference type="ChEBI" id="CHEBI:58168"/>
        <dbReference type="EC" id="3.1.1.5"/>
    </reaction>
</comment>
<proteinExistence type="inferred from homology"/>
<dbReference type="InterPro" id="IPR016035">
    <property type="entry name" value="Acyl_Trfase/lysoPLipase"/>
</dbReference>
<accession>A0A1E3NR18</accession>
<comment type="similarity">
    <text evidence="1 9">Belongs to the lysophospholipase family.</text>
</comment>
<keyword evidence="7" id="KW-0325">Glycoprotein</keyword>
<dbReference type="GeneID" id="30179367"/>
<dbReference type="GO" id="GO:0005783">
    <property type="term" value="C:endoplasmic reticulum"/>
    <property type="evidence" value="ECO:0007669"/>
    <property type="project" value="TreeGrafter"/>
</dbReference>
<dbReference type="SUPFAM" id="SSF52151">
    <property type="entry name" value="FabD/lysophospholipase-like"/>
    <property type="match status" value="1"/>
</dbReference>
<dbReference type="GO" id="GO:0005886">
    <property type="term" value="C:plasma membrane"/>
    <property type="evidence" value="ECO:0007669"/>
    <property type="project" value="TreeGrafter"/>
</dbReference>
<gene>
    <name evidence="11" type="ORF">PICMEDRAFT_31189</name>
</gene>
<name>A0A1E3NR18_9ASCO</name>
<dbReference type="PANTHER" id="PTHR10728">
    <property type="entry name" value="CYTOSOLIC PHOSPHOLIPASE A2"/>
    <property type="match status" value="1"/>
</dbReference>
<dbReference type="OrthoDB" id="4084751at2759"/>
<evidence type="ECO:0000256" key="4">
    <source>
        <dbReference type="ARBA" id="ARBA00022801"/>
    </source>
</evidence>
<keyword evidence="6 8" id="KW-0443">Lipid metabolism</keyword>
<evidence type="ECO:0000313" key="11">
    <source>
        <dbReference type="EMBL" id="ODQ48003.1"/>
    </source>
</evidence>
<keyword evidence="3 9" id="KW-0732">Signal</keyword>
<dbReference type="GO" id="GO:0005576">
    <property type="term" value="C:extracellular region"/>
    <property type="evidence" value="ECO:0007669"/>
    <property type="project" value="TreeGrafter"/>
</dbReference>
<dbReference type="GO" id="GO:0004623">
    <property type="term" value="F:phospholipase A2 activity"/>
    <property type="evidence" value="ECO:0007669"/>
    <property type="project" value="TreeGrafter"/>
</dbReference>
<evidence type="ECO:0000256" key="5">
    <source>
        <dbReference type="ARBA" id="ARBA00022963"/>
    </source>
</evidence>
<dbReference type="STRING" id="763406.A0A1E3NR18"/>